<feature type="region of interest" description="Disordered" evidence="1">
    <location>
        <begin position="393"/>
        <end position="481"/>
    </location>
</feature>
<reference evidence="2" key="1">
    <citation type="submission" date="2021-07" db="EMBL/GenBank/DDBJ databases">
        <authorList>
            <person name="Catto M.A."/>
            <person name="Jacobson A."/>
            <person name="Kennedy G."/>
            <person name="Labadie P."/>
            <person name="Hunt B.G."/>
            <person name="Srinivasan R."/>
        </authorList>
    </citation>
    <scope>NUCLEOTIDE SEQUENCE</scope>
    <source>
        <strain evidence="2">PL_HMW_Pooled</strain>
        <tissue evidence="2">Head</tissue>
    </source>
</reference>
<feature type="compositionally biased region" description="Basic and acidic residues" evidence="1">
    <location>
        <begin position="464"/>
        <end position="481"/>
    </location>
</feature>
<sequence>FLPSLTVTVIPPISIDADAAAKNAADAQVADDDAQAAASRAEANPFSTTDLYKRKAVVAKNASAAAKAVAAAVAAEHEERPRASINQAIMTTSGGALQQQRLSDDKIFENEIAPQQIMTQFYPHQTFSLFVGFYFLFFLNLSLKKFHEDNPMWKDLFRKMDCHVEHFILRILDATGYKTYTSLKKITSQTIDTMEAYVEGDGILSRVDVVDLPLYLGPVKERQKLCFLSGERELIFISSFVNETHEEPKVQLGKVTMLPLFKKRNNSSTTYEDHESEDKPVKKRKVVDKVLSFDVPKEVSKIKKLRQNHCSNKKNNFPEEVIKAIPRLEIEVKKVELHTVDVNSDGAEKQKTAPLSGKVICPFCTKSQSCNLNSSGYWVTSNVHRHLKQHVTNGTVKKTQPLLNWTNTSTENSNSKSRHQDGTGSNEEDSNDIDLTIITDETDTGNKNTNDETNSETENVNSDKNFEGDHHSDGSKDGPQP</sequence>
<reference evidence="2" key="2">
    <citation type="journal article" date="2023" name="BMC Genomics">
        <title>Pest status, molecular evolution, and epigenetic factors derived from the genome assembly of Frankliniella fusca, a thysanopteran phytovirus vector.</title>
        <authorList>
            <person name="Catto M.A."/>
            <person name="Labadie P.E."/>
            <person name="Jacobson A.L."/>
            <person name="Kennedy G.G."/>
            <person name="Srinivasan R."/>
            <person name="Hunt B.G."/>
        </authorList>
    </citation>
    <scope>NUCLEOTIDE SEQUENCE</scope>
    <source>
        <strain evidence="2">PL_HMW_Pooled</strain>
    </source>
</reference>
<feature type="compositionally biased region" description="Low complexity" evidence="1">
    <location>
        <begin position="446"/>
        <end position="460"/>
    </location>
</feature>
<accession>A0AAE1LJ45</accession>
<evidence type="ECO:0000256" key="1">
    <source>
        <dbReference type="SAM" id="MobiDB-lite"/>
    </source>
</evidence>
<protein>
    <submittedName>
        <fullName evidence="2">PH and SEC7 domain-containing protein 4</fullName>
    </submittedName>
</protein>
<feature type="compositionally biased region" description="Polar residues" evidence="1">
    <location>
        <begin position="393"/>
        <end position="405"/>
    </location>
</feature>
<feature type="compositionally biased region" description="Low complexity" evidence="1">
    <location>
        <begin position="406"/>
        <end position="415"/>
    </location>
</feature>
<feature type="non-terminal residue" evidence="2">
    <location>
        <position position="1"/>
    </location>
</feature>
<comment type="caution">
    <text evidence="2">The sequence shown here is derived from an EMBL/GenBank/DDBJ whole genome shotgun (WGS) entry which is preliminary data.</text>
</comment>
<dbReference type="EMBL" id="JAHWGI010001040">
    <property type="protein sequence ID" value="KAK3921603.1"/>
    <property type="molecule type" value="Genomic_DNA"/>
</dbReference>
<organism evidence="2 3">
    <name type="scientific">Frankliniella fusca</name>
    <dbReference type="NCBI Taxonomy" id="407009"/>
    <lineage>
        <taxon>Eukaryota</taxon>
        <taxon>Metazoa</taxon>
        <taxon>Ecdysozoa</taxon>
        <taxon>Arthropoda</taxon>
        <taxon>Hexapoda</taxon>
        <taxon>Insecta</taxon>
        <taxon>Pterygota</taxon>
        <taxon>Neoptera</taxon>
        <taxon>Paraneoptera</taxon>
        <taxon>Thysanoptera</taxon>
        <taxon>Terebrantia</taxon>
        <taxon>Thripoidea</taxon>
        <taxon>Thripidae</taxon>
        <taxon>Frankliniella</taxon>
    </lineage>
</organism>
<evidence type="ECO:0000313" key="3">
    <source>
        <dbReference type="Proteomes" id="UP001219518"/>
    </source>
</evidence>
<name>A0AAE1LJ45_9NEOP</name>
<gene>
    <name evidence="2" type="ORF">KUF71_010775</name>
</gene>
<dbReference type="AlphaFoldDB" id="A0AAE1LJ45"/>
<dbReference type="Proteomes" id="UP001219518">
    <property type="component" value="Unassembled WGS sequence"/>
</dbReference>
<evidence type="ECO:0000313" key="2">
    <source>
        <dbReference type="EMBL" id="KAK3921603.1"/>
    </source>
</evidence>
<proteinExistence type="predicted"/>
<keyword evidence="3" id="KW-1185">Reference proteome</keyword>